<protein>
    <submittedName>
        <fullName evidence="1">Uncharacterized protein</fullName>
    </submittedName>
</protein>
<comment type="caution">
    <text evidence="1">The sequence shown here is derived from an EMBL/GenBank/DDBJ whole genome shotgun (WGS) entry which is preliminary data.</text>
</comment>
<dbReference type="AlphaFoldDB" id="A0AAD7MK31"/>
<evidence type="ECO:0000313" key="1">
    <source>
        <dbReference type="EMBL" id="KAJ7720425.1"/>
    </source>
</evidence>
<accession>A0AAD7MK31</accession>
<dbReference type="EMBL" id="JARKIB010000240">
    <property type="protein sequence ID" value="KAJ7720425.1"/>
    <property type="molecule type" value="Genomic_DNA"/>
</dbReference>
<proteinExistence type="predicted"/>
<reference evidence="1" key="1">
    <citation type="submission" date="2023-03" db="EMBL/GenBank/DDBJ databases">
        <title>Massive genome expansion in bonnet fungi (Mycena s.s.) driven by repeated elements and novel gene families across ecological guilds.</title>
        <authorList>
            <consortium name="Lawrence Berkeley National Laboratory"/>
            <person name="Harder C.B."/>
            <person name="Miyauchi S."/>
            <person name="Viragh M."/>
            <person name="Kuo A."/>
            <person name="Thoen E."/>
            <person name="Andreopoulos B."/>
            <person name="Lu D."/>
            <person name="Skrede I."/>
            <person name="Drula E."/>
            <person name="Henrissat B."/>
            <person name="Morin E."/>
            <person name="Kohler A."/>
            <person name="Barry K."/>
            <person name="LaButti K."/>
            <person name="Morin E."/>
            <person name="Salamov A."/>
            <person name="Lipzen A."/>
            <person name="Mereny Z."/>
            <person name="Hegedus B."/>
            <person name="Baldrian P."/>
            <person name="Stursova M."/>
            <person name="Weitz H."/>
            <person name="Taylor A."/>
            <person name="Grigoriev I.V."/>
            <person name="Nagy L.G."/>
            <person name="Martin F."/>
            <person name="Kauserud H."/>
        </authorList>
    </citation>
    <scope>NUCLEOTIDE SEQUENCE</scope>
    <source>
        <strain evidence="1">CBHHK182m</strain>
    </source>
</reference>
<organism evidence="1 2">
    <name type="scientific">Mycena metata</name>
    <dbReference type="NCBI Taxonomy" id="1033252"/>
    <lineage>
        <taxon>Eukaryota</taxon>
        <taxon>Fungi</taxon>
        <taxon>Dikarya</taxon>
        <taxon>Basidiomycota</taxon>
        <taxon>Agaricomycotina</taxon>
        <taxon>Agaricomycetes</taxon>
        <taxon>Agaricomycetidae</taxon>
        <taxon>Agaricales</taxon>
        <taxon>Marasmiineae</taxon>
        <taxon>Mycenaceae</taxon>
        <taxon>Mycena</taxon>
    </lineage>
</organism>
<sequence>MVGHRWQGVLNLRIRTAALAEHGHDRFPPYRIWIAHHVFDSLPPRRHQQLTSRALQSSPLFPLAIVVPFFRDHLRRCAHSLTPTTFRHLQLPPSLLLLYLPQPAHPLLPHLCHCTPAVLRPPEPMPGSYACPFAEPPKLARKATAAPFRPQILSRFTQTFIGYPASSSRPHILPWLGHACALHPSGGQHTTFKL</sequence>
<evidence type="ECO:0000313" key="2">
    <source>
        <dbReference type="Proteomes" id="UP001215598"/>
    </source>
</evidence>
<name>A0AAD7MK31_9AGAR</name>
<keyword evidence="2" id="KW-1185">Reference proteome</keyword>
<dbReference type="Proteomes" id="UP001215598">
    <property type="component" value="Unassembled WGS sequence"/>
</dbReference>
<gene>
    <name evidence="1" type="ORF">B0H16DRAFT_389341</name>
</gene>